<dbReference type="InterPro" id="IPR029069">
    <property type="entry name" value="HotDog_dom_sf"/>
</dbReference>
<dbReference type="EMBL" id="JAMXLR010000092">
    <property type="protein sequence ID" value="MCO6047399.1"/>
    <property type="molecule type" value="Genomic_DNA"/>
</dbReference>
<dbReference type="AlphaFoldDB" id="A0A9X2JKU2"/>
<name>A0A9X2JKU2_9BACT</name>
<organism evidence="1 2">
    <name type="scientific">Aeoliella straminimaris</name>
    <dbReference type="NCBI Taxonomy" id="2954799"/>
    <lineage>
        <taxon>Bacteria</taxon>
        <taxon>Pseudomonadati</taxon>
        <taxon>Planctomycetota</taxon>
        <taxon>Planctomycetia</taxon>
        <taxon>Pirellulales</taxon>
        <taxon>Lacipirellulaceae</taxon>
        <taxon>Aeoliella</taxon>
    </lineage>
</organism>
<dbReference type="Gene3D" id="3.10.129.10">
    <property type="entry name" value="Hotdog Thioesterase"/>
    <property type="match status" value="1"/>
</dbReference>
<dbReference type="SUPFAM" id="SSF54637">
    <property type="entry name" value="Thioesterase/thiol ester dehydrase-isomerase"/>
    <property type="match status" value="1"/>
</dbReference>
<accession>A0A9X2JKU2</accession>
<comment type="caution">
    <text evidence="1">The sequence shown here is derived from an EMBL/GenBank/DDBJ whole genome shotgun (WGS) entry which is preliminary data.</text>
</comment>
<protein>
    <submittedName>
        <fullName evidence="1">Thioesterase family protein</fullName>
    </submittedName>
</protein>
<dbReference type="PANTHER" id="PTHR31793">
    <property type="entry name" value="4-HYDROXYBENZOYL-COA THIOESTERASE FAMILY MEMBER"/>
    <property type="match status" value="1"/>
</dbReference>
<evidence type="ECO:0000313" key="1">
    <source>
        <dbReference type="EMBL" id="MCO6047399.1"/>
    </source>
</evidence>
<dbReference type="InterPro" id="IPR050563">
    <property type="entry name" value="4-hydroxybenzoyl-CoA_TE"/>
</dbReference>
<dbReference type="Pfam" id="PF13279">
    <property type="entry name" value="4HBT_2"/>
    <property type="match status" value="1"/>
</dbReference>
<dbReference type="Proteomes" id="UP001155241">
    <property type="component" value="Unassembled WGS sequence"/>
</dbReference>
<dbReference type="RefSeq" id="WP_252855509.1">
    <property type="nucleotide sequence ID" value="NZ_JAMXLR010000092.1"/>
</dbReference>
<dbReference type="GO" id="GO:0047617">
    <property type="term" value="F:fatty acyl-CoA hydrolase activity"/>
    <property type="evidence" value="ECO:0007669"/>
    <property type="project" value="TreeGrafter"/>
</dbReference>
<reference evidence="1" key="1">
    <citation type="submission" date="2022-06" db="EMBL/GenBank/DDBJ databases">
        <title>Aeoliella straminimaris, a novel planctomycete from sediments.</title>
        <authorList>
            <person name="Vitorino I.R."/>
            <person name="Lage O.M."/>
        </authorList>
    </citation>
    <scope>NUCLEOTIDE SEQUENCE</scope>
    <source>
        <strain evidence="1">ICT_H6.2</strain>
    </source>
</reference>
<keyword evidence="2" id="KW-1185">Reference proteome</keyword>
<gene>
    <name evidence="1" type="ORF">NG895_26145</name>
</gene>
<dbReference type="CDD" id="cd00586">
    <property type="entry name" value="4HBT"/>
    <property type="match status" value="1"/>
</dbReference>
<dbReference type="PANTHER" id="PTHR31793:SF2">
    <property type="entry name" value="BLR1345 PROTEIN"/>
    <property type="match status" value="1"/>
</dbReference>
<sequence length="166" mass="18875">MDQLPGLREILELPLSQRATIPEDYLDEMGHMNVMWYTHLYGLAIRDLIGGCGFDRAYIEREKHGTFALEKHLRYFAEVRVGQQVSVYSRVIGCNAVRYHLLQFMVNDTTQRLASSMETVSAHVDLIERRSAAMPPAIAEAFGELVRQHQQLAWEPPVCGVMGVDI</sequence>
<proteinExistence type="predicted"/>
<evidence type="ECO:0000313" key="2">
    <source>
        <dbReference type="Proteomes" id="UP001155241"/>
    </source>
</evidence>